<keyword evidence="1" id="KW-0472">Membrane</keyword>
<feature type="transmembrane region" description="Helical" evidence="1">
    <location>
        <begin position="326"/>
        <end position="344"/>
    </location>
</feature>
<dbReference type="SUPFAM" id="SSF53448">
    <property type="entry name" value="Nucleotide-diphospho-sugar transferases"/>
    <property type="match status" value="1"/>
</dbReference>
<accession>A0A931BV64</accession>
<evidence type="ECO:0000313" key="3">
    <source>
        <dbReference type="Proteomes" id="UP000599312"/>
    </source>
</evidence>
<dbReference type="Pfam" id="PF13641">
    <property type="entry name" value="Glyco_tranf_2_3"/>
    <property type="match status" value="1"/>
</dbReference>
<dbReference type="NCBIfam" id="TIGR03469">
    <property type="entry name" value="HpnB"/>
    <property type="match status" value="1"/>
</dbReference>
<dbReference type="PANTHER" id="PTHR43646">
    <property type="entry name" value="GLYCOSYLTRANSFERASE"/>
    <property type="match status" value="1"/>
</dbReference>
<evidence type="ECO:0000256" key="1">
    <source>
        <dbReference type="SAM" id="Phobius"/>
    </source>
</evidence>
<dbReference type="Proteomes" id="UP000599312">
    <property type="component" value="Unassembled WGS sequence"/>
</dbReference>
<keyword evidence="1" id="KW-1133">Transmembrane helix</keyword>
<gene>
    <name evidence="2" type="ORF">I2H38_18185</name>
</gene>
<comment type="caution">
    <text evidence="2">The sequence shown here is derived from an EMBL/GenBank/DDBJ whole genome shotgun (WGS) entry which is preliminary data.</text>
</comment>
<dbReference type="RefSeq" id="WP_196273295.1">
    <property type="nucleotide sequence ID" value="NZ_JADQDO010000011.1"/>
</dbReference>
<name>A0A931BV64_9HYPH</name>
<dbReference type="InterPro" id="IPR029044">
    <property type="entry name" value="Nucleotide-diphossugar_trans"/>
</dbReference>
<protein>
    <submittedName>
        <fullName evidence="2">Glycosyltransferase</fullName>
    </submittedName>
</protein>
<dbReference type="AlphaFoldDB" id="A0A931BV64"/>
<dbReference type="InterPro" id="IPR017832">
    <property type="entry name" value="Glyco_trans_2_hopen-assoc_HpnB"/>
</dbReference>
<reference evidence="2" key="1">
    <citation type="submission" date="2020-11" db="EMBL/GenBank/DDBJ databases">
        <authorList>
            <person name="Kim M.K."/>
        </authorList>
    </citation>
    <scope>NUCLEOTIDE SEQUENCE</scope>
    <source>
        <strain evidence="2">BT350</strain>
    </source>
</reference>
<feature type="transmembrane region" description="Helical" evidence="1">
    <location>
        <begin position="350"/>
        <end position="367"/>
    </location>
</feature>
<evidence type="ECO:0000313" key="2">
    <source>
        <dbReference type="EMBL" id="MBF9235304.1"/>
    </source>
</evidence>
<sequence length="396" mass="42818">MNAAAILVSAASLAAWLYLLCGRGHFWRSVDRDDALIPSQGRVLMDGWPSVVAVVPARDEAGLIATSVGSLLQQDYPARFDVVLVDDRSTDGTAAVASETAVRMGAAERLTIIQGADPPPSWTGKLWAMEQGFAYLEAQSEPPDFVLFSDADIAYDASVVRQLVEGACARQTVLTSLMVKLRCESFAERMIIPAFIFFFQKLYPFAWVNNPTYRTAAAAGGCMLVHCDALRRAGGFRAIRGALIDDCALGALLKGQGPIWLSLTENADSLRAAPTLGDMRRMVARSAYAQLRYSPLALFGAVLAMAVVYIAPPLLAVLAGGMARGFGLAAWGLMTWAFVPTLRFYKVNPVRALALPVIASMYILFTLDSALQHWRGRGGAWKGRFQAAASRGMTER</sequence>
<keyword evidence="1" id="KW-0812">Transmembrane</keyword>
<feature type="transmembrane region" description="Helical" evidence="1">
    <location>
        <begin position="296"/>
        <end position="319"/>
    </location>
</feature>
<organism evidence="2 3">
    <name type="scientific">Microvirga alba</name>
    <dbReference type="NCBI Taxonomy" id="2791025"/>
    <lineage>
        <taxon>Bacteria</taxon>
        <taxon>Pseudomonadati</taxon>
        <taxon>Pseudomonadota</taxon>
        <taxon>Alphaproteobacteria</taxon>
        <taxon>Hyphomicrobiales</taxon>
        <taxon>Methylobacteriaceae</taxon>
        <taxon>Microvirga</taxon>
    </lineage>
</organism>
<keyword evidence="3" id="KW-1185">Reference proteome</keyword>
<proteinExistence type="predicted"/>
<dbReference type="EMBL" id="JADQDO010000011">
    <property type="protein sequence ID" value="MBF9235304.1"/>
    <property type="molecule type" value="Genomic_DNA"/>
</dbReference>
<dbReference type="Gene3D" id="3.90.550.10">
    <property type="entry name" value="Spore Coat Polysaccharide Biosynthesis Protein SpsA, Chain A"/>
    <property type="match status" value="1"/>
</dbReference>
<dbReference type="PANTHER" id="PTHR43646:SF3">
    <property type="entry name" value="SLR1566 PROTEIN"/>
    <property type="match status" value="1"/>
</dbReference>